<dbReference type="RefSeq" id="WP_311668898.1">
    <property type="nucleotide sequence ID" value="NZ_JAVREO010000013.1"/>
</dbReference>
<dbReference type="NCBIfam" id="NF008528">
    <property type="entry name" value="PRK11463.1-2"/>
    <property type="match status" value="1"/>
</dbReference>
<dbReference type="InterPro" id="IPR007313">
    <property type="entry name" value="FxsA"/>
</dbReference>
<feature type="transmembrane region" description="Helical" evidence="2">
    <location>
        <begin position="104"/>
        <end position="129"/>
    </location>
</feature>
<evidence type="ECO:0000313" key="3">
    <source>
        <dbReference type="EMBL" id="MDT0268808.1"/>
    </source>
</evidence>
<name>A0ABU2JX54_9ACTN</name>
<dbReference type="EMBL" id="JAVREO010000013">
    <property type="protein sequence ID" value="MDT0268808.1"/>
    <property type="molecule type" value="Genomic_DNA"/>
</dbReference>
<dbReference type="PANTHER" id="PTHR35335:SF1">
    <property type="entry name" value="UPF0716 PROTEIN FXSA"/>
    <property type="match status" value="1"/>
</dbReference>
<sequence>MTSGSPDPYRARQSGASRPARRPRGRLTLLPIAVAVWAILEIWLFILIGEAASGMTVFLLLAAGLLAGALVIRHAGRRAWQRLTAQARGEVPADKPGQDSSSGVLTMLGGLLLILPGLISDVVGLVLIFPPTARLLRRRAKGALERRTWPAGPAFRAANEARRRRGQGGQVIQGEVVPDEEPGAGPEGRPDRDRDRD</sequence>
<evidence type="ECO:0000256" key="2">
    <source>
        <dbReference type="SAM" id="Phobius"/>
    </source>
</evidence>
<keyword evidence="2" id="KW-0472">Membrane</keyword>
<feature type="transmembrane region" description="Helical" evidence="2">
    <location>
        <begin position="27"/>
        <end position="48"/>
    </location>
</feature>
<protein>
    <submittedName>
        <fullName evidence="3">FxsA family membrane protein</fullName>
    </submittedName>
</protein>
<organism evidence="3 4">
    <name type="scientific">Streptomyces chisholmiae</name>
    <dbReference type="NCBI Taxonomy" id="3075540"/>
    <lineage>
        <taxon>Bacteria</taxon>
        <taxon>Bacillati</taxon>
        <taxon>Actinomycetota</taxon>
        <taxon>Actinomycetes</taxon>
        <taxon>Kitasatosporales</taxon>
        <taxon>Streptomycetaceae</taxon>
        <taxon>Streptomyces</taxon>
    </lineage>
</organism>
<feature type="region of interest" description="Disordered" evidence="1">
    <location>
        <begin position="1"/>
        <end position="21"/>
    </location>
</feature>
<reference evidence="4" key="1">
    <citation type="submission" date="2023-07" db="EMBL/GenBank/DDBJ databases">
        <title>30 novel species of actinomycetes from the DSMZ collection.</title>
        <authorList>
            <person name="Nouioui I."/>
        </authorList>
    </citation>
    <scope>NUCLEOTIDE SEQUENCE [LARGE SCALE GENOMIC DNA]</scope>
    <source>
        <strain evidence="4">DSM 44915</strain>
    </source>
</reference>
<keyword evidence="2" id="KW-0812">Transmembrane</keyword>
<feature type="transmembrane region" description="Helical" evidence="2">
    <location>
        <begin position="54"/>
        <end position="72"/>
    </location>
</feature>
<dbReference type="PANTHER" id="PTHR35335">
    <property type="entry name" value="UPF0716 PROTEIN FXSA"/>
    <property type="match status" value="1"/>
</dbReference>
<proteinExistence type="predicted"/>
<gene>
    <name evidence="3" type="primary">fxsA</name>
    <name evidence="3" type="ORF">RM844_21200</name>
</gene>
<keyword evidence="2" id="KW-1133">Transmembrane helix</keyword>
<dbReference type="Pfam" id="PF04186">
    <property type="entry name" value="FxsA"/>
    <property type="match status" value="1"/>
</dbReference>
<dbReference type="NCBIfam" id="NF008527">
    <property type="entry name" value="PRK11463.1-1"/>
    <property type="match status" value="1"/>
</dbReference>
<feature type="region of interest" description="Disordered" evidence="1">
    <location>
        <begin position="155"/>
        <end position="197"/>
    </location>
</feature>
<dbReference type="Proteomes" id="UP001183410">
    <property type="component" value="Unassembled WGS sequence"/>
</dbReference>
<feature type="compositionally biased region" description="Basic and acidic residues" evidence="1">
    <location>
        <begin position="188"/>
        <end position="197"/>
    </location>
</feature>
<evidence type="ECO:0000256" key="1">
    <source>
        <dbReference type="SAM" id="MobiDB-lite"/>
    </source>
</evidence>
<evidence type="ECO:0000313" key="4">
    <source>
        <dbReference type="Proteomes" id="UP001183410"/>
    </source>
</evidence>
<accession>A0ABU2JX54</accession>
<comment type="caution">
    <text evidence="3">The sequence shown here is derived from an EMBL/GenBank/DDBJ whole genome shotgun (WGS) entry which is preliminary data.</text>
</comment>
<keyword evidence="4" id="KW-1185">Reference proteome</keyword>